<dbReference type="InterPro" id="IPR036388">
    <property type="entry name" value="WH-like_DNA-bd_sf"/>
</dbReference>
<accession>A0A1S8ASW3</accession>
<evidence type="ECO:0000313" key="2">
    <source>
        <dbReference type="EMBL" id="OLZ39611.1"/>
    </source>
</evidence>
<evidence type="ECO:0000259" key="1">
    <source>
        <dbReference type="SMART" id="SM00849"/>
    </source>
</evidence>
<proteinExistence type="predicted"/>
<dbReference type="InterPro" id="IPR036866">
    <property type="entry name" value="RibonucZ/Hydroxyglut_hydro"/>
</dbReference>
<protein>
    <submittedName>
        <fullName evidence="2">MBL fold metallo-hydrolase</fullName>
    </submittedName>
</protein>
<dbReference type="Gene3D" id="1.10.10.10">
    <property type="entry name" value="Winged helix-like DNA-binding domain superfamily/Winged helix DNA-binding domain"/>
    <property type="match status" value="1"/>
</dbReference>
<dbReference type="AlphaFoldDB" id="A0A1S8ASW3"/>
<gene>
    <name evidence="2" type="ORF">A6E15_00805</name>
</gene>
<dbReference type="CDD" id="cd07725">
    <property type="entry name" value="TTHA1429-like_MBL-fold"/>
    <property type="match status" value="1"/>
</dbReference>
<dbReference type="SMART" id="SM00849">
    <property type="entry name" value="Lactamase_B"/>
    <property type="match status" value="1"/>
</dbReference>
<dbReference type="PANTHER" id="PTHR23131:SF4">
    <property type="entry name" value="METALLO-BETA-LACTAMASE SUPERFAMILY POTEIN"/>
    <property type="match status" value="1"/>
</dbReference>
<keyword evidence="3" id="KW-1185">Reference proteome</keyword>
<comment type="caution">
    <text evidence="2">The sequence shown here is derived from an EMBL/GenBank/DDBJ whole genome shotgun (WGS) entry which is preliminary data.</text>
</comment>
<sequence>MERISLSNSAFEGDNNAYLFADGPETALIDTGDWMATTREQLEGALADRGLAFSDVDRIFLTHWHHDHCGLAGEIQAESGAEVYVHGADAALVGGDEAAWDAMYDRQRGYFEEWGMPEERQEVLLERMADGGTTVETPTVTAFEDGDTFSINGTELTVVHTSGHAAGLSMFEADLEGGREVFSGDALLPVYTPNVGGADVRVDRPLERYLRALQGIVDADYDRAWPGHRDPIDDPADRARHIIDHHEERSWRVLDALDRKGPCDVWTVSADLFGDLEGIHILHGPGESYAHLEHLERAGTVVREGGDYRLADGVSERLAATDAERWDLEY</sequence>
<dbReference type="InterPro" id="IPR050662">
    <property type="entry name" value="Sec-metab_biosynth-thioest"/>
</dbReference>
<dbReference type="GO" id="GO:0016787">
    <property type="term" value="F:hydrolase activity"/>
    <property type="evidence" value="ECO:0007669"/>
    <property type="project" value="UniProtKB-KW"/>
</dbReference>
<dbReference type="Proteomes" id="UP000189370">
    <property type="component" value="Unassembled WGS sequence"/>
</dbReference>
<dbReference type="EMBL" id="LWLN01000001">
    <property type="protein sequence ID" value="OLZ39611.1"/>
    <property type="molecule type" value="Genomic_DNA"/>
</dbReference>
<dbReference type="OrthoDB" id="205181at2157"/>
<dbReference type="PANTHER" id="PTHR23131">
    <property type="entry name" value="ENDORIBONUCLEASE LACTB2"/>
    <property type="match status" value="1"/>
</dbReference>
<reference evidence="3" key="1">
    <citation type="submission" date="2016-04" db="EMBL/GenBank/DDBJ databases">
        <authorList>
            <person name="Chen S.-C."/>
            <person name="Lai M.-C."/>
        </authorList>
    </citation>
    <scope>NUCLEOTIDE SEQUENCE [LARGE SCALE GENOMIC DNA]</scope>
    <source>
        <strain evidence="3">AB14</strain>
    </source>
</reference>
<dbReference type="STRING" id="301967.A6E15_00805"/>
<name>A0A1S8ASW3_9EURY</name>
<keyword evidence="2" id="KW-0378">Hydrolase</keyword>
<evidence type="ECO:0000313" key="3">
    <source>
        <dbReference type="Proteomes" id="UP000189370"/>
    </source>
</evidence>
<dbReference type="RefSeq" id="WP_076142958.1">
    <property type="nucleotide sequence ID" value="NZ_LWLN01000001.1"/>
</dbReference>
<organism evidence="2 3">
    <name type="scientific">Natrinema saccharevitans</name>
    <dbReference type="NCBI Taxonomy" id="301967"/>
    <lineage>
        <taxon>Archaea</taxon>
        <taxon>Methanobacteriati</taxon>
        <taxon>Methanobacteriota</taxon>
        <taxon>Stenosarchaea group</taxon>
        <taxon>Halobacteria</taxon>
        <taxon>Halobacteriales</taxon>
        <taxon>Natrialbaceae</taxon>
        <taxon>Natrinema</taxon>
    </lineage>
</organism>
<dbReference type="Gene3D" id="3.60.15.10">
    <property type="entry name" value="Ribonuclease Z/Hydroxyacylglutathione hydrolase-like"/>
    <property type="match status" value="1"/>
</dbReference>
<dbReference type="InterPro" id="IPR001279">
    <property type="entry name" value="Metallo-B-lactamas"/>
</dbReference>
<dbReference type="SUPFAM" id="SSF56281">
    <property type="entry name" value="Metallo-hydrolase/oxidoreductase"/>
    <property type="match status" value="1"/>
</dbReference>
<dbReference type="Pfam" id="PF00753">
    <property type="entry name" value="Lactamase_B"/>
    <property type="match status" value="1"/>
</dbReference>
<feature type="domain" description="Metallo-beta-lactamase" evidence="1">
    <location>
        <begin position="14"/>
        <end position="228"/>
    </location>
</feature>